<evidence type="ECO:0000313" key="16">
    <source>
        <dbReference type="EMBL" id="PFH47813.1"/>
    </source>
</evidence>
<feature type="chain" id="PRO_5012043984" description="Cytochrome P450" evidence="15">
    <location>
        <begin position="20"/>
        <end position="544"/>
    </location>
</feature>
<dbReference type="EMBL" id="KZ302090">
    <property type="protein sequence ID" value="PFH47813.1"/>
    <property type="molecule type" value="Genomic_DNA"/>
</dbReference>
<comment type="pathway">
    <text evidence="3">Secondary metabolite biosynthesis; terpenoid biosynthesis.</text>
</comment>
<keyword evidence="8" id="KW-1133">Transmembrane helix</keyword>
<comment type="subcellular location">
    <subcellularLocation>
        <location evidence="2">Membrane</location>
    </subcellularLocation>
</comment>
<comment type="cofactor">
    <cofactor evidence="1 13">
        <name>heme</name>
        <dbReference type="ChEBI" id="CHEBI:30413"/>
    </cofactor>
</comment>
<dbReference type="PRINTS" id="PR00385">
    <property type="entry name" value="P450"/>
</dbReference>
<dbReference type="PROSITE" id="PS00086">
    <property type="entry name" value="CYTOCHROME_P450"/>
    <property type="match status" value="1"/>
</dbReference>
<dbReference type="PANTHER" id="PTHR24305:SF166">
    <property type="entry name" value="CYTOCHROME P450 12A4, MITOCHONDRIAL-RELATED"/>
    <property type="match status" value="1"/>
</dbReference>
<keyword evidence="15" id="KW-0732">Signal</keyword>
<keyword evidence="12" id="KW-0472">Membrane</keyword>
<dbReference type="GO" id="GO:0005506">
    <property type="term" value="F:iron ion binding"/>
    <property type="evidence" value="ECO:0007669"/>
    <property type="project" value="InterPro"/>
</dbReference>
<keyword evidence="6" id="KW-0812">Transmembrane</keyword>
<evidence type="ECO:0000256" key="3">
    <source>
        <dbReference type="ARBA" id="ARBA00004721"/>
    </source>
</evidence>
<dbReference type="InterPro" id="IPR002403">
    <property type="entry name" value="Cyt_P450_E_grp-IV"/>
</dbReference>
<evidence type="ECO:0008006" key="18">
    <source>
        <dbReference type="Google" id="ProtNLM"/>
    </source>
</evidence>
<feature type="signal peptide" evidence="15">
    <location>
        <begin position="1"/>
        <end position="19"/>
    </location>
</feature>
<evidence type="ECO:0000256" key="12">
    <source>
        <dbReference type="ARBA" id="ARBA00023136"/>
    </source>
</evidence>
<dbReference type="GO" id="GO:0020037">
    <property type="term" value="F:heme binding"/>
    <property type="evidence" value="ECO:0007669"/>
    <property type="project" value="InterPro"/>
</dbReference>
<dbReference type="AlphaFoldDB" id="A0A2A9NJG8"/>
<gene>
    <name evidence="16" type="ORF">AMATHDRAFT_50010</name>
</gene>
<evidence type="ECO:0000256" key="9">
    <source>
        <dbReference type="ARBA" id="ARBA00023002"/>
    </source>
</evidence>
<reference evidence="16 17" key="1">
    <citation type="submission" date="2014-02" db="EMBL/GenBank/DDBJ databases">
        <title>Transposable element dynamics among asymbiotic and ectomycorrhizal Amanita fungi.</title>
        <authorList>
            <consortium name="DOE Joint Genome Institute"/>
            <person name="Hess J."/>
            <person name="Skrede I."/>
            <person name="Wolfe B."/>
            <person name="LaButti K."/>
            <person name="Ohm R.A."/>
            <person name="Grigoriev I.V."/>
            <person name="Pringle A."/>
        </authorList>
    </citation>
    <scope>NUCLEOTIDE SEQUENCE [LARGE SCALE GENOMIC DNA]</scope>
    <source>
        <strain evidence="16 17">SKay4041</strain>
    </source>
</reference>
<evidence type="ECO:0000256" key="6">
    <source>
        <dbReference type="ARBA" id="ARBA00022692"/>
    </source>
</evidence>
<organism evidence="16 17">
    <name type="scientific">Amanita thiersii Skay4041</name>
    <dbReference type="NCBI Taxonomy" id="703135"/>
    <lineage>
        <taxon>Eukaryota</taxon>
        <taxon>Fungi</taxon>
        <taxon>Dikarya</taxon>
        <taxon>Basidiomycota</taxon>
        <taxon>Agaricomycotina</taxon>
        <taxon>Agaricomycetes</taxon>
        <taxon>Agaricomycetidae</taxon>
        <taxon>Agaricales</taxon>
        <taxon>Pluteineae</taxon>
        <taxon>Amanitaceae</taxon>
        <taxon>Amanita</taxon>
    </lineage>
</organism>
<dbReference type="InterPro" id="IPR036396">
    <property type="entry name" value="Cyt_P450_sf"/>
</dbReference>
<feature type="binding site" description="axial binding residue" evidence="13">
    <location>
        <position position="483"/>
    </location>
    <ligand>
        <name>heme</name>
        <dbReference type="ChEBI" id="CHEBI:30413"/>
    </ligand>
    <ligandPart>
        <name>Fe</name>
        <dbReference type="ChEBI" id="CHEBI:18248"/>
    </ligandPart>
</feature>
<name>A0A2A9NJG8_9AGAR</name>
<keyword evidence="10 13" id="KW-0408">Iron</keyword>
<dbReference type="GO" id="GO:0016020">
    <property type="term" value="C:membrane"/>
    <property type="evidence" value="ECO:0007669"/>
    <property type="project" value="UniProtKB-SubCell"/>
</dbReference>
<keyword evidence="17" id="KW-1185">Reference proteome</keyword>
<dbReference type="Proteomes" id="UP000242287">
    <property type="component" value="Unassembled WGS sequence"/>
</dbReference>
<evidence type="ECO:0000256" key="15">
    <source>
        <dbReference type="SAM" id="SignalP"/>
    </source>
</evidence>
<evidence type="ECO:0000256" key="14">
    <source>
        <dbReference type="RuleBase" id="RU000461"/>
    </source>
</evidence>
<dbReference type="Pfam" id="PF00067">
    <property type="entry name" value="p450"/>
    <property type="match status" value="1"/>
</dbReference>
<dbReference type="PRINTS" id="PR00465">
    <property type="entry name" value="EP450IV"/>
</dbReference>
<dbReference type="GO" id="GO:0004497">
    <property type="term" value="F:monooxygenase activity"/>
    <property type="evidence" value="ECO:0007669"/>
    <property type="project" value="UniProtKB-KW"/>
</dbReference>
<evidence type="ECO:0000256" key="2">
    <source>
        <dbReference type="ARBA" id="ARBA00004370"/>
    </source>
</evidence>
<evidence type="ECO:0000256" key="8">
    <source>
        <dbReference type="ARBA" id="ARBA00022989"/>
    </source>
</evidence>
<keyword evidence="5 13" id="KW-0349">Heme</keyword>
<evidence type="ECO:0000256" key="1">
    <source>
        <dbReference type="ARBA" id="ARBA00001971"/>
    </source>
</evidence>
<keyword evidence="7 13" id="KW-0479">Metal-binding</keyword>
<dbReference type="STRING" id="703135.A0A2A9NJG8"/>
<dbReference type="Gene3D" id="1.10.630.10">
    <property type="entry name" value="Cytochrome P450"/>
    <property type="match status" value="1"/>
</dbReference>
<proteinExistence type="inferred from homology"/>
<dbReference type="InterPro" id="IPR001128">
    <property type="entry name" value="Cyt_P450"/>
</dbReference>
<evidence type="ECO:0000256" key="5">
    <source>
        <dbReference type="ARBA" id="ARBA00022617"/>
    </source>
</evidence>
<evidence type="ECO:0000256" key="10">
    <source>
        <dbReference type="ARBA" id="ARBA00023004"/>
    </source>
</evidence>
<dbReference type="GO" id="GO:0016705">
    <property type="term" value="F:oxidoreductase activity, acting on paired donors, with incorporation or reduction of molecular oxygen"/>
    <property type="evidence" value="ECO:0007669"/>
    <property type="project" value="InterPro"/>
</dbReference>
<dbReference type="OrthoDB" id="1470350at2759"/>
<keyword evidence="9 14" id="KW-0560">Oxidoreductase</keyword>
<accession>A0A2A9NJG8</accession>
<dbReference type="PANTHER" id="PTHR24305">
    <property type="entry name" value="CYTOCHROME P450"/>
    <property type="match status" value="1"/>
</dbReference>
<evidence type="ECO:0000256" key="13">
    <source>
        <dbReference type="PIRSR" id="PIRSR602403-1"/>
    </source>
</evidence>
<evidence type="ECO:0000256" key="7">
    <source>
        <dbReference type="ARBA" id="ARBA00022723"/>
    </source>
</evidence>
<keyword evidence="11 14" id="KW-0503">Monooxygenase</keyword>
<evidence type="ECO:0000256" key="4">
    <source>
        <dbReference type="ARBA" id="ARBA00010617"/>
    </source>
</evidence>
<dbReference type="SUPFAM" id="SSF48264">
    <property type="entry name" value="Cytochrome P450"/>
    <property type="match status" value="1"/>
</dbReference>
<evidence type="ECO:0000313" key="17">
    <source>
        <dbReference type="Proteomes" id="UP000242287"/>
    </source>
</evidence>
<dbReference type="InterPro" id="IPR050121">
    <property type="entry name" value="Cytochrome_P450_monoxygenase"/>
</dbReference>
<dbReference type="InterPro" id="IPR017972">
    <property type="entry name" value="Cyt_P450_CS"/>
</dbReference>
<protein>
    <recommendedName>
        <fullName evidence="18">Cytochrome P450</fullName>
    </recommendedName>
</protein>
<comment type="similarity">
    <text evidence="4 14">Belongs to the cytochrome P450 family.</text>
</comment>
<evidence type="ECO:0000256" key="11">
    <source>
        <dbReference type="ARBA" id="ARBA00023033"/>
    </source>
</evidence>
<sequence length="544" mass="61610">MAFSSYELILSLLFLLASAKLIQYKRNRPSRIVPLRGPPNENFLLGLTPKLLSALDRGSYYESWANEYGSIYKVPTAFGGNRIVLCDPKAFAHFHAKDTFTYSQMPFSRNFLVKFFGQNMLSTEKDDHRRQRRAMAPAFSNAALRRATSVFYDSAYKLKTYWDAQFESQSEVVIDVQKWMNRITLDSIGIAGFGHDFHSLDGHQSAVIDAFNSFGATNQGLLSRLQIVIGPIIPSVLNIPTQRARLFSQLATNVNKIALELLERTREESKGEDSGDLKDKSIIGLLIKGESPDTNFKLLHQEVMGHINLFLLAGTLTYLMLEKSLLKSMLNIHTVSLTWCLYELARNPDKQQKLREELSSFNTSDPTWDELTSGIPYLDAVVHETLRIHPPVEEITRMAAEDDVVPLSAPITIATGEIVDTIMIPKGTMVTSPLMYINRSDQFWGPDAKRFIPERWLEEHKGPAKDFHGHRHLYTFSDGPRICLGKGFALAEFKAVLSVLIRNFSYEMLEGTNTEIELHTSILPRPKLKGEMSASFPMRVRRVE</sequence>